<evidence type="ECO:0000256" key="4">
    <source>
        <dbReference type="SAM" id="MobiDB-lite"/>
    </source>
</evidence>
<dbReference type="RefSeq" id="WP_189929043.1">
    <property type="nucleotide sequence ID" value="NZ_BNCD01000001.1"/>
</dbReference>
<dbReference type="PANTHER" id="PTHR10272:SF0">
    <property type="entry name" value="PLATELET-ACTIVATING FACTOR ACETYLHYDROLASE"/>
    <property type="match status" value="1"/>
</dbReference>
<keyword evidence="2" id="KW-0442">Lipid degradation</keyword>
<keyword evidence="1" id="KW-0378">Hydrolase</keyword>
<dbReference type="AlphaFoldDB" id="A0A919KRS3"/>
<dbReference type="SUPFAM" id="SSF53474">
    <property type="entry name" value="alpha/beta-Hydrolases"/>
    <property type="match status" value="1"/>
</dbReference>
<evidence type="ECO:0000256" key="2">
    <source>
        <dbReference type="ARBA" id="ARBA00022963"/>
    </source>
</evidence>
<comment type="caution">
    <text evidence="6">The sequence shown here is derived from an EMBL/GenBank/DDBJ whole genome shotgun (WGS) entry which is preliminary data.</text>
</comment>
<evidence type="ECO:0000313" key="6">
    <source>
        <dbReference type="EMBL" id="GHH70119.1"/>
    </source>
</evidence>
<dbReference type="Pfam" id="PF03403">
    <property type="entry name" value="PAF-AH_p_II"/>
    <property type="match status" value="1"/>
</dbReference>
<dbReference type="GO" id="GO:0003847">
    <property type="term" value="F:1-alkyl-2-acetylglycerophosphocholine esterase activity"/>
    <property type="evidence" value="ECO:0007669"/>
    <property type="project" value="TreeGrafter"/>
</dbReference>
<dbReference type="EMBL" id="BNCD01000001">
    <property type="protein sequence ID" value="GHH70119.1"/>
    <property type="molecule type" value="Genomic_DNA"/>
</dbReference>
<dbReference type="InterPro" id="IPR006311">
    <property type="entry name" value="TAT_signal"/>
</dbReference>
<feature type="chain" id="PRO_5038885209" evidence="5">
    <location>
        <begin position="23"/>
        <end position="447"/>
    </location>
</feature>
<reference evidence="6" key="1">
    <citation type="journal article" date="2014" name="Int. J. Syst. Evol. Microbiol.">
        <title>Complete genome sequence of Corynebacterium casei LMG S-19264T (=DSM 44701T), isolated from a smear-ripened cheese.</title>
        <authorList>
            <consortium name="US DOE Joint Genome Institute (JGI-PGF)"/>
            <person name="Walter F."/>
            <person name="Albersmeier A."/>
            <person name="Kalinowski J."/>
            <person name="Ruckert C."/>
        </authorList>
    </citation>
    <scope>NUCLEOTIDE SEQUENCE</scope>
    <source>
        <strain evidence="6">JCM 5069</strain>
    </source>
</reference>
<dbReference type="PROSITE" id="PS51318">
    <property type="entry name" value="TAT"/>
    <property type="match status" value="1"/>
</dbReference>
<gene>
    <name evidence="6" type="ORF">GCM10018793_03670</name>
</gene>
<organism evidence="6 7">
    <name type="scientific">Streptomyces sulfonofaciens</name>
    <dbReference type="NCBI Taxonomy" id="68272"/>
    <lineage>
        <taxon>Bacteria</taxon>
        <taxon>Bacillati</taxon>
        <taxon>Actinomycetota</taxon>
        <taxon>Actinomycetes</taxon>
        <taxon>Kitasatosporales</taxon>
        <taxon>Streptomycetaceae</taxon>
        <taxon>Streptomyces</taxon>
    </lineage>
</organism>
<keyword evidence="5" id="KW-0732">Signal</keyword>
<feature type="signal peptide" evidence="5">
    <location>
        <begin position="1"/>
        <end position="22"/>
    </location>
</feature>
<keyword evidence="3" id="KW-0443">Lipid metabolism</keyword>
<feature type="region of interest" description="Disordered" evidence="4">
    <location>
        <begin position="32"/>
        <end position="63"/>
    </location>
</feature>
<dbReference type="InterPro" id="IPR029058">
    <property type="entry name" value="AB_hydrolase_fold"/>
</dbReference>
<accession>A0A919KRS3</accession>
<evidence type="ECO:0000313" key="7">
    <source>
        <dbReference type="Proteomes" id="UP000603708"/>
    </source>
</evidence>
<dbReference type="Proteomes" id="UP000603708">
    <property type="component" value="Unassembled WGS sequence"/>
</dbReference>
<evidence type="ECO:0000256" key="1">
    <source>
        <dbReference type="ARBA" id="ARBA00022801"/>
    </source>
</evidence>
<evidence type="ECO:0000256" key="5">
    <source>
        <dbReference type="SAM" id="SignalP"/>
    </source>
</evidence>
<name>A0A919KRS3_9ACTN</name>
<keyword evidence="7" id="KW-1185">Reference proteome</keyword>
<sequence length="447" mass="46955">MLNRRSVLLTRRAALLSGTAVAALAVVPPAASAGRSTSAAGRGRNAVGRTAGTPARTAGAPGTSGLVRLTLPVPTGPYAVGTEALRLVDRSRPDPWRPGQPYRELMTTVRYPALSPAAHPAAPQMLPGEAAGFAALNNLAGIPADKVDWAATRTHAHEGAPADTSRGPYPIVLYSPGVADPRALGTTLCDDLASRGYVVVSVDHTYDAGAVQFPGGRVEASVLPAELGKAGGDPELIVALLEKVTSVRVADTRFVLDCLPDALPRGPRAVALPDRIGMFGQSAGGFTALQAMHDDPRILAGANFDGVLAYVQEDTDPGRLSTVAAEGLDRPFLLIGKDGDDLGTEPSWEALWRNSSGWHRGLILRGAEHATYTDAETIVPQIAAQLGLPDETVRENVGTIAPGRAITAGRTYLAAFFDRFLRSRDDHGLLDGPSPRFPEARFFPRTV</sequence>
<protein>
    <submittedName>
        <fullName evidence="6">Esterase</fullName>
    </submittedName>
</protein>
<proteinExistence type="predicted"/>
<dbReference type="PANTHER" id="PTHR10272">
    <property type="entry name" value="PLATELET-ACTIVATING FACTOR ACETYLHYDROLASE"/>
    <property type="match status" value="1"/>
</dbReference>
<dbReference type="GO" id="GO:0016042">
    <property type="term" value="P:lipid catabolic process"/>
    <property type="evidence" value="ECO:0007669"/>
    <property type="project" value="UniProtKB-KW"/>
</dbReference>
<evidence type="ECO:0000256" key="3">
    <source>
        <dbReference type="ARBA" id="ARBA00023098"/>
    </source>
</evidence>
<reference evidence="6" key="2">
    <citation type="submission" date="2020-09" db="EMBL/GenBank/DDBJ databases">
        <authorList>
            <person name="Sun Q."/>
            <person name="Ohkuma M."/>
        </authorList>
    </citation>
    <scope>NUCLEOTIDE SEQUENCE</scope>
    <source>
        <strain evidence="6">JCM 5069</strain>
    </source>
</reference>
<dbReference type="Gene3D" id="3.40.50.1820">
    <property type="entry name" value="alpha/beta hydrolase"/>
    <property type="match status" value="1"/>
</dbReference>